<evidence type="ECO:0000313" key="1">
    <source>
        <dbReference type="EMBL" id="MFC4297969.1"/>
    </source>
</evidence>
<proteinExistence type="predicted"/>
<reference evidence="2" key="1">
    <citation type="journal article" date="2019" name="Int. J. Syst. Evol. Microbiol.">
        <title>The Global Catalogue of Microorganisms (GCM) 10K type strain sequencing project: providing services to taxonomists for standard genome sequencing and annotation.</title>
        <authorList>
            <consortium name="The Broad Institute Genomics Platform"/>
            <consortium name="The Broad Institute Genome Sequencing Center for Infectious Disease"/>
            <person name="Wu L."/>
            <person name="Ma J."/>
        </authorList>
    </citation>
    <scope>NUCLEOTIDE SEQUENCE [LARGE SCALE GENOMIC DNA]</scope>
    <source>
        <strain evidence="2">CGMCC 1.19029</strain>
    </source>
</reference>
<dbReference type="RefSeq" id="WP_376812531.1">
    <property type="nucleotide sequence ID" value="NZ_JBHSDY010000004.1"/>
</dbReference>
<gene>
    <name evidence="1" type="ORF">ACFO0J_07930</name>
</gene>
<keyword evidence="2" id="KW-1185">Reference proteome</keyword>
<dbReference type="SUPFAM" id="SSF51735">
    <property type="entry name" value="NAD(P)-binding Rossmann-fold domains"/>
    <property type="match status" value="1"/>
</dbReference>
<protein>
    <submittedName>
        <fullName evidence="1">NAD(P)-dependent oxidoreductase</fullName>
    </submittedName>
</protein>
<dbReference type="Proteomes" id="UP001595756">
    <property type="component" value="Unassembled WGS sequence"/>
</dbReference>
<sequence length="335" mass="35559">MIGGAGVVGAHAVRILRQLHPTLPLAIAGRSLARAQALADEVGHAAAVAVDLTRQDLGLPAGSRYSAIVIFLKDDRLNAMRYAQRQGTPFICLSSSTFEIGLEVAQFIHGPGKAPIYLAGHWLAGASLMPALLLAREYREIDEIHLGVLVDEMDLGGPAAHADYERIVGSSPAALVLKEGRFAWVKGDDAKTEVRGIDGVVRQADAYAPFDIISLAAATNARNIRLDLVVGESASRRRGEAFSTEMQITVDGILATGSRARSVHQIVHPAGQAPLTGLGAALAVERLVGARGDDPVAPGLYMPELLIDPAYYVSRMSEFGARMARQDEPVGAHIQ</sequence>
<dbReference type="EMBL" id="JBHSDY010000004">
    <property type="protein sequence ID" value="MFC4297969.1"/>
    <property type="molecule type" value="Genomic_DNA"/>
</dbReference>
<accession>A0ABV8RXI1</accession>
<dbReference type="InterPro" id="IPR036291">
    <property type="entry name" value="NAD(P)-bd_dom_sf"/>
</dbReference>
<evidence type="ECO:0000313" key="2">
    <source>
        <dbReference type="Proteomes" id="UP001595756"/>
    </source>
</evidence>
<dbReference type="Gene3D" id="3.40.50.720">
    <property type="entry name" value="NAD(P)-binding Rossmann-like Domain"/>
    <property type="match status" value="1"/>
</dbReference>
<name>A0ABV8RXI1_9BURK</name>
<organism evidence="1 2">
    <name type="scientific">Castellaniella hirudinis</name>
    <dbReference type="NCBI Taxonomy" id="1144617"/>
    <lineage>
        <taxon>Bacteria</taxon>
        <taxon>Pseudomonadati</taxon>
        <taxon>Pseudomonadota</taxon>
        <taxon>Betaproteobacteria</taxon>
        <taxon>Burkholderiales</taxon>
        <taxon>Alcaligenaceae</taxon>
        <taxon>Castellaniella</taxon>
    </lineage>
</organism>
<comment type="caution">
    <text evidence="1">The sequence shown here is derived from an EMBL/GenBank/DDBJ whole genome shotgun (WGS) entry which is preliminary data.</text>
</comment>